<dbReference type="Pfam" id="PF07568">
    <property type="entry name" value="HisKA_2"/>
    <property type="match status" value="1"/>
</dbReference>
<dbReference type="eggNOG" id="COG2202">
    <property type="taxonomic scope" value="Bacteria"/>
</dbReference>
<dbReference type="InterPro" id="IPR035965">
    <property type="entry name" value="PAS-like_dom_sf"/>
</dbReference>
<name>S7T7N6_9BACT</name>
<feature type="region of interest" description="Disordered" evidence="1">
    <location>
        <begin position="1"/>
        <end position="36"/>
    </location>
</feature>
<dbReference type="CDD" id="cd00130">
    <property type="entry name" value="PAS"/>
    <property type="match status" value="3"/>
</dbReference>
<dbReference type="Gene3D" id="3.30.450.20">
    <property type="entry name" value="PAS domain"/>
    <property type="match status" value="4"/>
</dbReference>
<feature type="domain" description="PAS" evidence="3">
    <location>
        <begin position="40"/>
        <end position="82"/>
    </location>
</feature>
<dbReference type="OrthoDB" id="5342108at2"/>
<feature type="compositionally biased region" description="Basic and acidic residues" evidence="1">
    <location>
        <begin position="1"/>
        <end position="12"/>
    </location>
</feature>
<evidence type="ECO:0000313" key="6">
    <source>
        <dbReference type="Proteomes" id="UP000014975"/>
    </source>
</evidence>
<proteinExistence type="predicted"/>
<keyword evidence="5" id="KW-0418">Kinase</keyword>
<feature type="domain" description="PAC" evidence="4">
    <location>
        <begin position="363"/>
        <end position="416"/>
    </location>
</feature>
<dbReference type="Gene3D" id="3.30.565.10">
    <property type="entry name" value="Histidine kinase-like ATPase, C-terminal domain"/>
    <property type="match status" value="1"/>
</dbReference>
<evidence type="ECO:0000313" key="5">
    <source>
        <dbReference type="EMBL" id="EPR33137.1"/>
    </source>
</evidence>
<feature type="domain" description="PAS" evidence="3">
    <location>
        <begin position="417"/>
        <end position="464"/>
    </location>
</feature>
<dbReference type="InterPro" id="IPR000014">
    <property type="entry name" value="PAS"/>
</dbReference>
<feature type="domain" description="PAS" evidence="3">
    <location>
        <begin position="291"/>
        <end position="337"/>
    </location>
</feature>
<dbReference type="EMBL" id="ATHI01000026">
    <property type="protein sequence ID" value="EPR33137.1"/>
    <property type="molecule type" value="Genomic_DNA"/>
</dbReference>
<dbReference type="SMART" id="SM00086">
    <property type="entry name" value="PAC"/>
    <property type="match status" value="4"/>
</dbReference>
<dbReference type="InterPro" id="IPR011495">
    <property type="entry name" value="Sig_transdc_His_kin_sub2_dim/P"/>
</dbReference>
<dbReference type="SUPFAM" id="SSF55874">
    <property type="entry name" value="ATPase domain of HSP90 chaperone/DNA topoisomerase II/histidine kinase"/>
    <property type="match status" value="1"/>
</dbReference>
<dbReference type="Pfam" id="PF13426">
    <property type="entry name" value="PAS_9"/>
    <property type="match status" value="4"/>
</dbReference>
<feature type="domain" description="Histidine kinase" evidence="2">
    <location>
        <begin position="552"/>
        <end position="743"/>
    </location>
</feature>
<dbReference type="InterPro" id="IPR036890">
    <property type="entry name" value="HATPase_C_sf"/>
</dbReference>
<dbReference type="STRING" id="1121439.dsat_0578"/>
<feature type="domain" description="PAC" evidence="4">
    <location>
        <begin position="240"/>
        <end position="290"/>
    </location>
</feature>
<gene>
    <name evidence="5" type="ORF">dsat_0578</name>
</gene>
<dbReference type="NCBIfam" id="TIGR00229">
    <property type="entry name" value="sensory_box"/>
    <property type="match status" value="4"/>
</dbReference>
<evidence type="ECO:0000259" key="4">
    <source>
        <dbReference type="PROSITE" id="PS50113"/>
    </source>
</evidence>
<dbReference type="PANTHER" id="PTHR43065:SF23">
    <property type="entry name" value="SENSOR HISTIDINE KINASE PDTAS"/>
    <property type="match status" value="1"/>
</dbReference>
<dbReference type="SUPFAM" id="SSF55785">
    <property type="entry name" value="PYP-like sensor domain (PAS domain)"/>
    <property type="match status" value="4"/>
</dbReference>
<dbReference type="Proteomes" id="UP000014975">
    <property type="component" value="Unassembled WGS sequence"/>
</dbReference>
<dbReference type="eggNOG" id="COG5002">
    <property type="taxonomic scope" value="Bacteria"/>
</dbReference>
<sequence>MSMSRPEDHPGSRAETSPDAGTAGDAGRAAEPGQSPAISPDVLVRLFLDQSQDGIVVLDQHGAVQAANRRFADMLGYSPDEIRRLHVWDWEDQTSKGELQEILDRPGEFGDLFETRHRRQDGTTLEVEIAITRVAVNGQRFDLCVCRDITRRRLMERSLRESEAAFHKIFEESSNPIMLMRGDRFVNCNRATLSFLGLVDKSEFLDRTPGDISPSHQPDGDLSAESAAKHIARAMRDGLHRFEWTVLRTDGRSLLLEVALMPMTLNGEELLHVTWLDVTERRRAEEALRRQTVMFQNLFRGSPDAIAMLDEEDCVVEVNEAFLTLFDYSREEVVGKSINSLVAHGQVSTDAAQFSRIVYGSRRAVERQTVRCKRDGTPVDVTVIGYPIVYEGKVIGAYGIYRDITERKRAVEALRKSEERFAKAFNSSPAPLIISETATGRFIAVNDRWIRMLGYDREEQIGRTSKEVGIWADPAQRDRAIERLLRDGALKDFPVDFKTKSGRIRSALWSAELITMDEREVMLSFIFDYTERKIAEEALFKSLKEKETLLKEIHHRVKNNLQIMVSLISLQTMDLEDGDAVEMFKNLRERVHTMALIHEQLYSSGNLSEVDMSEYLELLAQNIGSVFRTPGRCVDLRIEADDILLGIDQAIPCGLLLNELISNAYKHAFQAAGAGNLHVRLRMIGHMVELIVQDDGLGLPPDYEARDSLGMKLIRTLVDQLRGSLEVSSERGSRFRVSFPREENGA</sequence>
<dbReference type="RefSeq" id="WP_020887272.1">
    <property type="nucleotide sequence ID" value="NZ_ATHI01000026.1"/>
</dbReference>
<feature type="compositionally biased region" description="Low complexity" evidence="1">
    <location>
        <begin position="19"/>
        <end position="30"/>
    </location>
</feature>
<protein>
    <submittedName>
        <fullName evidence="5">Signal transduction histidine kinase</fullName>
    </submittedName>
</protein>
<keyword evidence="5" id="KW-0808">Transferase</keyword>
<comment type="caution">
    <text evidence="5">The sequence shown here is derived from an EMBL/GenBank/DDBJ whole genome shotgun (WGS) entry which is preliminary data.</text>
</comment>
<evidence type="ECO:0000259" key="3">
    <source>
        <dbReference type="PROSITE" id="PS50112"/>
    </source>
</evidence>
<dbReference type="eggNOG" id="COG3852">
    <property type="taxonomic scope" value="Bacteria"/>
</dbReference>
<accession>S7T7N6</accession>
<organism evidence="5 6">
    <name type="scientific">Alkalidesulfovibrio alkalitolerans DSM 16529</name>
    <dbReference type="NCBI Taxonomy" id="1121439"/>
    <lineage>
        <taxon>Bacteria</taxon>
        <taxon>Pseudomonadati</taxon>
        <taxon>Thermodesulfobacteriota</taxon>
        <taxon>Desulfovibrionia</taxon>
        <taxon>Desulfovibrionales</taxon>
        <taxon>Desulfovibrionaceae</taxon>
        <taxon>Alkalidesulfovibrio</taxon>
    </lineage>
</organism>
<dbReference type="InterPro" id="IPR003594">
    <property type="entry name" value="HATPase_dom"/>
</dbReference>
<dbReference type="GO" id="GO:0016301">
    <property type="term" value="F:kinase activity"/>
    <property type="evidence" value="ECO:0007669"/>
    <property type="project" value="UniProtKB-KW"/>
</dbReference>
<reference evidence="5 6" key="1">
    <citation type="journal article" date="2013" name="Genome Announc.">
        <title>Draft genome sequences for three mercury-methylating, sulfate-reducing bacteria.</title>
        <authorList>
            <person name="Brown S.D."/>
            <person name="Hurt R.A.Jr."/>
            <person name="Gilmour C.C."/>
            <person name="Elias D.A."/>
        </authorList>
    </citation>
    <scope>NUCLEOTIDE SEQUENCE [LARGE SCALE GENOMIC DNA]</scope>
    <source>
        <strain evidence="5 6">DSM 16529</strain>
    </source>
</reference>
<dbReference type="InterPro" id="IPR000700">
    <property type="entry name" value="PAS-assoc_C"/>
</dbReference>
<dbReference type="SMART" id="SM00387">
    <property type="entry name" value="HATPase_c"/>
    <property type="match status" value="1"/>
</dbReference>
<dbReference type="PATRIC" id="fig|1121439.3.peg.1934"/>
<dbReference type="PROSITE" id="PS50112">
    <property type="entry name" value="PAS"/>
    <property type="match status" value="3"/>
</dbReference>
<dbReference type="eggNOG" id="COG3920">
    <property type="taxonomic scope" value="Bacteria"/>
</dbReference>
<dbReference type="PANTHER" id="PTHR43065">
    <property type="entry name" value="SENSOR HISTIDINE KINASE"/>
    <property type="match status" value="1"/>
</dbReference>
<dbReference type="SMART" id="SM00091">
    <property type="entry name" value="PAS"/>
    <property type="match status" value="4"/>
</dbReference>
<dbReference type="InterPro" id="IPR001610">
    <property type="entry name" value="PAC"/>
</dbReference>
<dbReference type="PROSITE" id="PS50109">
    <property type="entry name" value="HIS_KIN"/>
    <property type="match status" value="1"/>
</dbReference>
<evidence type="ECO:0000256" key="1">
    <source>
        <dbReference type="SAM" id="MobiDB-lite"/>
    </source>
</evidence>
<dbReference type="PROSITE" id="PS50113">
    <property type="entry name" value="PAC"/>
    <property type="match status" value="2"/>
</dbReference>
<dbReference type="Pfam" id="PF02518">
    <property type="entry name" value="HATPase_c"/>
    <property type="match status" value="1"/>
</dbReference>
<dbReference type="AlphaFoldDB" id="S7T7N6"/>
<evidence type="ECO:0000259" key="2">
    <source>
        <dbReference type="PROSITE" id="PS50109"/>
    </source>
</evidence>
<keyword evidence="6" id="KW-1185">Reference proteome</keyword>
<dbReference type="InterPro" id="IPR005467">
    <property type="entry name" value="His_kinase_dom"/>
</dbReference>